<protein>
    <submittedName>
        <fullName evidence="5">Hsp20/alpha crystallin family protein</fullName>
    </submittedName>
</protein>
<dbReference type="AlphaFoldDB" id="A0A928Z9L2"/>
<dbReference type="Proteomes" id="UP000621799">
    <property type="component" value="Unassembled WGS sequence"/>
</dbReference>
<dbReference type="EMBL" id="JADEXN010000247">
    <property type="protein sequence ID" value="MBE9041798.1"/>
    <property type="molecule type" value="Genomic_DNA"/>
</dbReference>
<dbReference type="Gene3D" id="2.60.40.790">
    <property type="match status" value="1"/>
</dbReference>
<evidence type="ECO:0000313" key="6">
    <source>
        <dbReference type="Proteomes" id="UP000621799"/>
    </source>
</evidence>
<dbReference type="GO" id="GO:0009408">
    <property type="term" value="P:response to heat"/>
    <property type="evidence" value="ECO:0007669"/>
    <property type="project" value="InterPro"/>
</dbReference>
<evidence type="ECO:0000259" key="4">
    <source>
        <dbReference type="PROSITE" id="PS01031"/>
    </source>
</evidence>
<dbReference type="SUPFAM" id="SSF49764">
    <property type="entry name" value="HSP20-like chaperones"/>
    <property type="match status" value="1"/>
</dbReference>
<dbReference type="InterPro" id="IPR044587">
    <property type="entry name" value="HSP21-like"/>
</dbReference>
<dbReference type="RefSeq" id="WP_264321993.1">
    <property type="nucleotide sequence ID" value="NZ_JADEXN010000247.1"/>
</dbReference>
<dbReference type="CDD" id="cd06464">
    <property type="entry name" value="ACD_sHsps-like"/>
    <property type="match status" value="1"/>
</dbReference>
<dbReference type="PANTHER" id="PTHR46733:SF4">
    <property type="entry name" value="HEAT SHOCK PROTEIN 21, CHLOROPLASTIC"/>
    <property type="match status" value="1"/>
</dbReference>
<evidence type="ECO:0000256" key="1">
    <source>
        <dbReference type="ARBA" id="ARBA00023016"/>
    </source>
</evidence>
<evidence type="ECO:0000256" key="3">
    <source>
        <dbReference type="RuleBase" id="RU003616"/>
    </source>
</evidence>
<name>A0A928Z9L2_9CYAN</name>
<accession>A0A928Z9L2</accession>
<evidence type="ECO:0000313" key="5">
    <source>
        <dbReference type="EMBL" id="MBE9041798.1"/>
    </source>
</evidence>
<gene>
    <name evidence="5" type="ORF">IQ235_13510</name>
</gene>
<comment type="similarity">
    <text evidence="2 3">Belongs to the small heat shock protein (HSP20) family.</text>
</comment>
<sequence length="158" mass="18413">MAIIRWNPWTDMEVIRRQMDRVFDDMTGWDGYSATSWQPKVELFDSEDRLTLRAEIPGLEPKDLDISASRNTIALRGERRYENEHQDRGYFRSEFHYGKFERTIELPANIENDRVEADYKNGILTLTLPKEDADRNRAVKVNLSATSPELEGEEVSTS</sequence>
<dbReference type="PROSITE" id="PS01031">
    <property type="entry name" value="SHSP"/>
    <property type="match status" value="1"/>
</dbReference>
<comment type="caution">
    <text evidence="5">The sequence shown here is derived from an EMBL/GenBank/DDBJ whole genome shotgun (WGS) entry which is preliminary data.</text>
</comment>
<dbReference type="Pfam" id="PF00011">
    <property type="entry name" value="HSP20"/>
    <property type="match status" value="1"/>
</dbReference>
<organism evidence="5 6">
    <name type="scientific">Zarconia navalis LEGE 11467</name>
    <dbReference type="NCBI Taxonomy" id="1828826"/>
    <lineage>
        <taxon>Bacteria</taxon>
        <taxon>Bacillati</taxon>
        <taxon>Cyanobacteriota</taxon>
        <taxon>Cyanophyceae</taxon>
        <taxon>Oscillatoriophycideae</taxon>
        <taxon>Oscillatoriales</taxon>
        <taxon>Oscillatoriales incertae sedis</taxon>
        <taxon>Zarconia</taxon>
        <taxon>Zarconia navalis</taxon>
    </lineage>
</organism>
<evidence type="ECO:0000256" key="2">
    <source>
        <dbReference type="PROSITE-ProRule" id="PRU00285"/>
    </source>
</evidence>
<dbReference type="InterPro" id="IPR002068">
    <property type="entry name" value="A-crystallin/Hsp20_dom"/>
</dbReference>
<reference evidence="5" key="1">
    <citation type="submission" date="2020-10" db="EMBL/GenBank/DDBJ databases">
        <authorList>
            <person name="Castelo-Branco R."/>
            <person name="Eusebio N."/>
            <person name="Adriana R."/>
            <person name="Vieira A."/>
            <person name="Brugerolle De Fraissinette N."/>
            <person name="Rezende De Castro R."/>
            <person name="Schneider M.P."/>
            <person name="Vasconcelos V."/>
            <person name="Leao P.N."/>
        </authorList>
    </citation>
    <scope>NUCLEOTIDE SEQUENCE</scope>
    <source>
        <strain evidence="5">LEGE 11467</strain>
    </source>
</reference>
<proteinExistence type="inferred from homology"/>
<dbReference type="PANTHER" id="PTHR46733">
    <property type="entry name" value="26.5 KDA HEAT SHOCK PROTEIN, MITOCHONDRIAL"/>
    <property type="match status" value="1"/>
</dbReference>
<keyword evidence="6" id="KW-1185">Reference proteome</keyword>
<keyword evidence="1" id="KW-0346">Stress response</keyword>
<dbReference type="InterPro" id="IPR008978">
    <property type="entry name" value="HSP20-like_chaperone"/>
</dbReference>
<feature type="domain" description="SHSP" evidence="4">
    <location>
        <begin position="32"/>
        <end position="144"/>
    </location>
</feature>